<evidence type="ECO:0000256" key="6">
    <source>
        <dbReference type="RuleBase" id="RU000682"/>
    </source>
</evidence>
<dbReference type="EMBL" id="JANIEX010000947">
    <property type="protein sequence ID" value="KAJ3561833.1"/>
    <property type="molecule type" value="Genomic_DNA"/>
</dbReference>
<feature type="compositionally biased region" description="Polar residues" evidence="7">
    <location>
        <begin position="345"/>
        <end position="356"/>
    </location>
</feature>
<feature type="compositionally biased region" description="Polar residues" evidence="7">
    <location>
        <begin position="208"/>
        <end position="218"/>
    </location>
</feature>
<evidence type="ECO:0000313" key="10">
    <source>
        <dbReference type="Proteomes" id="UP001213000"/>
    </source>
</evidence>
<keyword evidence="3 5" id="KW-0371">Homeobox</keyword>
<feature type="region of interest" description="Disordered" evidence="7">
    <location>
        <begin position="1"/>
        <end position="28"/>
    </location>
</feature>
<gene>
    <name evidence="9" type="ORF">NP233_g9954</name>
</gene>
<evidence type="ECO:0000313" key="9">
    <source>
        <dbReference type="EMBL" id="KAJ3561833.1"/>
    </source>
</evidence>
<dbReference type="Gene3D" id="1.10.10.60">
    <property type="entry name" value="Homeodomain-like"/>
    <property type="match status" value="1"/>
</dbReference>
<evidence type="ECO:0000256" key="7">
    <source>
        <dbReference type="SAM" id="MobiDB-lite"/>
    </source>
</evidence>
<accession>A0AAD5YMM7</accession>
<dbReference type="PANTHER" id="PTHR24324:SF5">
    <property type="entry name" value="HEMATOPOIETICALLY-EXPRESSED HOMEOBOX PROTEIN HHEX"/>
    <property type="match status" value="1"/>
</dbReference>
<name>A0AAD5YMM7_9AGAR</name>
<dbReference type="PANTHER" id="PTHR24324">
    <property type="entry name" value="HOMEOBOX PROTEIN HHEX"/>
    <property type="match status" value="1"/>
</dbReference>
<dbReference type="InterPro" id="IPR009057">
    <property type="entry name" value="Homeodomain-like_sf"/>
</dbReference>
<keyword evidence="2 5" id="KW-0238">DNA-binding</keyword>
<dbReference type="Proteomes" id="UP001213000">
    <property type="component" value="Unassembled WGS sequence"/>
</dbReference>
<protein>
    <recommendedName>
        <fullName evidence="8">Homeobox domain-containing protein</fullName>
    </recommendedName>
</protein>
<dbReference type="CDD" id="cd00086">
    <property type="entry name" value="homeodomain"/>
    <property type="match status" value="1"/>
</dbReference>
<feature type="compositionally biased region" description="Polar residues" evidence="7">
    <location>
        <begin position="1"/>
        <end position="15"/>
    </location>
</feature>
<comment type="subcellular location">
    <subcellularLocation>
        <location evidence="1 5 6">Nucleus</location>
    </subcellularLocation>
</comment>
<feature type="region of interest" description="Disordered" evidence="7">
    <location>
        <begin position="111"/>
        <end position="156"/>
    </location>
</feature>
<feature type="compositionally biased region" description="Polar residues" evidence="7">
    <location>
        <begin position="294"/>
        <end position="326"/>
    </location>
</feature>
<sequence length="377" mass="40986">MSGSSKEQYYTTGSVGKSRRGSPGDSNSVFVQGQGLFLTSCSKHTALNVSSSHTVPLTYNTQYTAPRSSPSRLMLNQSAFYGHWPTAGNNSPPLPDSSFVPNYEQERFNPQSSYAAYPPSARSSSPIPQNPTDPRRLPPLSTSPAAGGERWQQGYPISPNYTATSIRSPTASYPAAYAPYSNGGSAYTYLPEGQIDMNAGLFDLDPQVRSSSPGSYRSQLADPNFAQPPPISPTTTTEEPTIKKKRKRADANQLKVLNEVYARTAFPSTEERNALAKQLDMSPRSVQIWFQNKRQSMRQTNRQSATASSHSQAPYSMTSPGTSHGSSRGLGSVGPTSEPAYMASSPDQARTHQSSSPHRRLPGQDDSMGPPKWSQRF</sequence>
<evidence type="ECO:0000256" key="1">
    <source>
        <dbReference type="ARBA" id="ARBA00004123"/>
    </source>
</evidence>
<evidence type="ECO:0000256" key="5">
    <source>
        <dbReference type="PROSITE-ProRule" id="PRU00108"/>
    </source>
</evidence>
<dbReference type="PROSITE" id="PS00027">
    <property type="entry name" value="HOMEOBOX_1"/>
    <property type="match status" value="1"/>
</dbReference>
<feature type="DNA-binding region" description="Homeobox" evidence="5">
    <location>
        <begin position="242"/>
        <end position="301"/>
    </location>
</feature>
<feature type="region of interest" description="Disordered" evidence="7">
    <location>
        <begin position="294"/>
        <end position="377"/>
    </location>
</feature>
<dbReference type="GO" id="GO:0030154">
    <property type="term" value="P:cell differentiation"/>
    <property type="evidence" value="ECO:0007669"/>
    <property type="project" value="TreeGrafter"/>
</dbReference>
<reference evidence="9" key="1">
    <citation type="submission" date="2022-07" db="EMBL/GenBank/DDBJ databases">
        <title>Genome Sequence of Leucocoprinus birnbaumii.</title>
        <authorList>
            <person name="Buettner E."/>
        </authorList>
    </citation>
    <scope>NUCLEOTIDE SEQUENCE</scope>
    <source>
        <strain evidence="9">VT141</strain>
    </source>
</reference>
<keyword evidence="4 5" id="KW-0539">Nucleus</keyword>
<dbReference type="InterPro" id="IPR001356">
    <property type="entry name" value="HD"/>
</dbReference>
<evidence type="ECO:0000256" key="2">
    <source>
        <dbReference type="ARBA" id="ARBA00023125"/>
    </source>
</evidence>
<proteinExistence type="predicted"/>
<dbReference type="PROSITE" id="PS50071">
    <property type="entry name" value="HOMEOBOX_2"/>
    <property type="match status" value="1"/>
</dbReference>
<comment type="caution">
    <text evidence="9">The sequence shown here is derived from an EMBL/GenBank/DDBJ whole genome shotgun (WGS) entry which is preliminary data.</text>
</comment>
<dbReference type="Pfam" id="PF00046">
    <property type="entry name" value="Homeodomain"/>
    <property type="match status" value="1"/>
</dbReference>
<feature type="region of interest" description="Disordered" evidence="7">
    <location>
        <begin position="206"/>
        <end position="249"/>
    </location>
</feature>
<keyword evidence="10" id="KW-1185">Reference proteome</keyword>
<evidence type="ECO:0000256" key="3">
    <source>
        <dbReference type="ARBA" id="ARBA00023155"/>
    </source>
</evidence>
<dbReference type="GO" id="GO:0000978">
    <property type="term" value="F:RNA polymerase II cis-regulatory region sequence-specific DNA binding"/>
    <property type="evidence" value="ECO:0007669"/>
    <property type="project" value="TreeGrafter"/>
</dbReference>
<dbReference type="GO" id="GO:0005634">
    <property type="term" value="C:nucleus"/>
    <property type="evidence" value="ECO:0007669"/>
    <property type="project" value="UniProtKB-SubCell"/>
</dbReference>
<dbReference type="SUPFAM" id="SSF46689">
    <property type="entry name" value="Homeodomain-like"/>
    <property type="match status" value="1"/>
</dbReference>
<organism evidence="9 10">
    <name type="scientific">Leucocoprinus birnbaumii</name>
    <dbReference type="NCBI Taxonomy" id="56174"/>
    <lineage>
        <taxon>Eukaryota</taxon>
        <taxon>Fungi</taxon>
        <taxon>Dikarya</taxon>
        <taxon>Basidiomycota</taxon>
        <taxon>Agaricomycotina</taxon>
        <taxon>Agaricomycetes</taxon>
        <taxon>Agaricomycetidae</taxon>
        <taxon>Agaricales</taxon>
        <taxon>Agaricineae</taxon>
        <taxon>Agaricaceae</taxon>
        <taxon>Leucocoprinus</taxon>
    </lineage>
</organism>
<evidence type="ECO:0000259" key="8">
    <source>
        <dbReference type="PROSITE" id="PS50071"/>
    </source>
</evidence>
<dbReference type="InterPro" id="IPR017970">
    <property type="entry name" value="Homeobox_CS"/>
</dbReference>
<dbReference type="AlphaFoldDB" id="A0AAD5YMM7"/>
<evidence type="ECO:0000256" key="4">
    <source>
        <dbReference type="ARBA" id="ARBA00023242"/>
    </source>
</evidence>
<dbReference type="SMART" id="SM00389">
    <property type="entry name" value="HOX"/>
    <property type="match status" value="1"/>
</dbReference>
<feature type="domain" description="Homeobox" evidence="8">
    <location>
        <begin position="240"/>
        <end position="300"/>
    </location>
</feature>
<dbReference type="InterPro" id="IPR051000">
    <property type="entry name" value="Homeobox_DNA-bind_prot"/>
</dbReference>
<feature type="compositionally biased region" description="Low complexity" evidence="7">
    <location>
        <begin position="112"/>
        <end position="126"/>
    </location>
</feature>
<dbReference type="GO" id="GO:0000981">
    <property type="term" value="F:DNA-binding transcription factor activity, RNA polymerase II-specific"/>
    <property type="evidence" value="ECO:0007669"/>
    <property type="project" value="InterPro"/>
</dbReference>